<accession>A0A0K6HSY9</accession>
<dbReference type="GO" id="GO:0016787">
    <property type="term" value="F:hydrolase activity"/>
    <property type="evidence" value="ECO:0007669"/>
    <property type="project" value="UniProtKB-KW"/>
</dbReference>
<dbReference type="Gene3D" id="3.90.950.20">
    <property type="entry name" value="CinA-like"/>
    <property type="match status" value="1"/>
</dbReference>
<keyword evidence="2" id="KW-0378">Hydrolase</keyword>
<dbReference type="InterPro" id="IPR008136">
    <property type="entry name" value="CinA_C"/>
</dbReference>
<dbReference type="EMBL" id="CYHF01000001">
    <property type="protein sequence ID" value="CUA93961.1"/>
    <property type="molecule type" value="Genomic_DNA"/>
</dbReference>
<sequence>MPTPDFSDLCALAADVGAVLQGRRLHLATAESCTGGLIAAAITSVAGSSAWFERGVVTYANSAKTDLLGVEASLFEKVGAVSPEVARAMALGARLRAEADLAVAVTGIAGPSGGSAEKPVGTVWFGLATGQGLAQSLEARHALFAGDRGAVRMQAAHFALQWVLEAAQRR</sequence>
<organism evidence="2 3">
    <name type="scientific">Thiomonas bhubaneswarensis</name>
    <dbReference type="NCBI Taxonomy" id="339866"/>
    <lineage>
        <taxon>Bacteria</taxon>
        <taxon>Pseudomonadati</taxon>
        <taxon>Pseudomonadota</taxon>
        <taxon>Betaproteobacteria</taxon>
        <taxon>Burkholderiales</taxon>
        <taxon>Thiomonas</taxon>
    </lineage>
</organism>
<dbReference type="OrthoDB" id="9801454at2"/>
<dbReference type="STRING" id="339866.GCA_001418255_00437"/>
<dbReference type="InterPro" id="IPR036653">
    <property type="entry name" value="CinA-like_C"/>
</dbReference>
<evidence type="ECO:0000313" key="3">
    <source>
        <dbReference type="Proteomes" id="UP000183649"/>
    </source>
</evidence>
<reference evidence="3" key="1">
    <citation type="submission" date="2015-08" db="EMBL/GenBank/DDBJ databases">
        <authorList>
            <person name="Varghese N."/>
        </authorList>
    </citation>
    <scope>NUCLEOTIDE SEQUENCE [LARGE SCALE GENOMIC DNA]</scope>
    <source>
        <strain evidence="3">DSM 18181</strain>
    </source>
</reference>
<dbReference type="NCBIfam" id="TIGR00199">
    <property type="entry name" value="PncC_domain"/>
    <property type="match status" value="1"/>
</dbReference>
<name>A0A0K6HSY9_9BURK</name>
<protein>
    <submittedName>
        <fullName evidence="2">Amidohydrolase, PncC family</fullName>
    </submittedName>
</protein>
<dbReference type="SUPFAM" id="SSF142433">
    <property type="entry name" value="CinA-like"/>
    <property type="match status" value="1"/>
</dbReference>
<keyword evidence="3" id="KW-1185">Reference proteome</keyword>
<proteinExistence type="predicted"/>
<feature type="domain" description="CinA C-terminal" evidence="1">
    <location>
        <begin position="12"/>
        <end position="165"/>
    </location>
</feature>
<dbReference type="Proteomes" id="UP000183649">
    <property type="component" value="Unassembled WGS sequence"/>
</dbReference>
<dbReference type="Pfam" id="PF02464">
    <property type="entry name" value="CinA"/>
    <property type="match status" value="1"/>
</dbReference>
<gene>
    <name evidence="2" type="ORF">Ga0061069_101441</name>
</gene>
<dbReference type="AlphaFoldDB" id="A0A0K6HSY9"/>
<dbReference type="RefSeq" id="WP_055449369.1">
    <property type="nucleotide sequence ID" value="NZ_CYHF01000001.1"/>
</dbReference>
<evidence type="ECO:0000259" key="1">
    <source>
        <dbReference type="Pfam" id="PF02464"/>
    </source>
</evidence>
<evidence type="ECO:0000313" key="2">
    <source>
        <dbReference type="EMBL" id="CUA93961.1"/>
    </source>
</evidence>